<evidence type="ECO:0000313" key="2">
    <source>
        <dbReference type="Proteomes" id="UP000308600"/>
    </source>
</evidence>
<name>A0ACD2ZZ26_9AGAR</name>
<dbReference type="Proteomes" id="UP000308600">
    <property type="component" value="Unassembled WGS sequence"/>
</dbReference>
<gene>
    <name evidence="1" type="ORF">BDN72DRAFT_866395</name>
</gene>
<dbReference type="EMBL" id="ML209903">
    <property type="protein sequence ID" value="TFK57892.1"/>
    <property type="molecule type" value="Genomic_DNA"/>
</dbReference>
<feature type="non-terminal residue" evidence="1">
    <location>
        <position position="260"/>
    </location>
</feature>
<protein>
    <submittedName>
        <fullName evidence="1">Uncharacterized protein</fullName>
    </submittedName>
</protein>
<sequence>MPNLSELAHDILNHPAIHDLDLEVITTFVRLLHHLKYEIILQIPSLIGRPQAPYRLPQYIHILVARFLELDDATMLELWDCLKEHVWATRPGNSKALTPVELQRLERISTSTKRIQEKIGAVMLYPPVICCLFCGTSTPLRNSTLSRVEVTVYSASDGLAGDKGYASSYQCTSMISLFSQVRFRTASTEITALVTGRATRPFCSVMTEISALVSEVAQHIPILILGCFVLPRGSLLVSARCCADHALFLRHPSSSISSWT</sequence>
<proteinExistence type="predicted"/>
<organism evidence="1 2">
    <name type="scientific">Pluteus cervinus</name>
    <dbReference type="NCBI Taxonomy" id="181527"/>
    <lineage>
        <taxon>Eukaryota</taxon>
        <taxon>Fungi</taxon>
        <taxon>Dikarya</taxon>
        <taxon>Basidiomycota</taxon>
        <taxon>Agaricomycotina</taxon>
        <taxon>Agaricomycetes</taxon>
        <taxon>Agaricomycetidae</taxon>
        <taxon>Agaricales</taxon>
        <taxon>Pluteineae</taxon>
        <taxon>Pluteaceae</taxon>
        <taxon>Pluteus</taxon>
    </lineage>
</organism>
<accession>A0ACD2ZZ26</accession>
<evidence type="ECO:0000313" key="1">
    <source>
        <dbReference type="EMBL" id="TFK57892.1"/>
    </source>
</evidence>
<reference evidence="1 2" key="1">
    <citation type="journal article" date="2019" name="Nat. Ecol. Evol.">
        <title>Megaphylogeny resolves global patterns of mushroom evolution.</title>
        <authorList>
            <person name="Varga T."/>
            <person name="Krizsan K."/>
            <person name="Foldi C."/>
            <person name="Dima B."/>
            <person name="Sanchez-Garcia M."/>
            <person name="Sanchez-Ramirez S."/>
            <person name="Szollosi G.J."/>
            <person name="Szarkandi J.G."/>
            <person name="Papp V."/>
            <person name="Albert L."/>
            <person name="Andreopoulos W."/>
            <person name="Angelini C."/>
            <person name="Antonin V."/>
            <person name="Barry K.W."/>
            <person name="Bougher N.L."/>
            <person name="Buchanan P."/>
            <person name="Buyck B."/>
            <person name="Bense V."/>
            <person name="Catcheside P."/>
            <person name="Chovatia M."/>
            <person name="Cooper J."/>
            <person name="Damon W."/>
            <person name="Desjardin D."/>
            <person name="Finy P."/>
            <person name="Geml J."/>
            <person name="Haridas S."/>
            <person name="Hughes K."/>
            <person name="Justo A."/>
            <person name="Karasinski D."/>
            <person name="Kautmanova I."/>
            <person name="Kiss B."/>
            <person name="Kocsube S."/>
            <person name="Kotiranta H."/>
            <person name="LaButti K.M."/>
            <person name="Lechner B.E."/>
            <person name="Liimatainen K."/>
            <person name="Lipzen A."/>
            <person name="Lukacs Z."/>
            <person name="Mihaltcheva S."/>
            <person name="Morgado L.N."/>
            <person name="Niskanen T."/>
            <person name="Noordeloos M.E."/>
            <person name="Ohm R.A."/>
            <person name="Ortiz-Santana B."/>
            <person name="Ovrebo C."/>
            <person name="Racz N."/>
            <person name="Riley R."/>
            <person name="Savchenko A."/>
            <person name="Shiryaev A."/>
            <person name="Soop K."/>
            <person name="Spirin V."/>
            <person name="Szebenyi C."/>
            <person name="Tomsovsky M."/>
            <person name="Tulloss R.E."/>
            <person name="Uehling J."/>
            <person name="Grigoriev I.V."/>
            <person name="Vagvolgyi C."/>
            <person name="Papp T."/>
            <person name="Martin F.M."/>
            <person name="Miettinen O."/>
            <person name="Hibbett D.S."/>
            <person name="Nagy L.G."/>
        </authorList>
    </citation>
    <scope>NUCLEOTIDE SEQUENCE [LARGE SCALE GENOMIC DNA]</scope>
    <source>
        <strain evidence="1 2">NL-1719</strain>
    </source>
</reference>
<keyword evidence="2" id="KW-1185">Reference proteome</keyword>